<dbReference type="Proteomes" id="UP000030763">
    <property type="component" value="Unassembled WGS sequence"/>
</dbReference>
<keyword evidence="2" id="KW-0732">Signal</keyword>
<feature type="compositionally biased region" description="Low complexity" evidence="1">
    <location>
        <begin position="221"/>
        <end position="289"/>
    </location>
</feature>
<accession>U6MDL5</accession>
<evidence type="ECO:0000313" key="4">
    <source>
        <dbReference type="Proteomes" id="UP000030763"/>
    </source>
</evidence>
<protein>
    <submittedName>
        <fullName evidence="3">Uncharacterized protein</fullName>
    </submittedName>
</protein>
<feature type="region of interest" description="Disordered" evidence="1">
    <location>
        <begin position="358"/>
        <end position="407"/>
    </location>
</feature>
<proteinExistence type="predicted"/>
<dbReference type="VEuPathDB" id="ToxoDB:EMWEY_00031470"/>
<dbReference type="AlphaFoldDB" id="U6MDL5"/>
<organism evidence="3 4">
    <name type="scientific">Eimeria maxima</name>
    <name type="common">Coccidian parasite</name>
    <dbReference type="NCBI Taxonomy" id="5804"/>
    <lineage>
        <taxon>Eukaryota</taxon>
        <taxon>Sar</taxon>
        <taxon>Alveolata</taxon>
        <taxon>Apicomplexa</taxon>
        <taxon>Conoidasida</taxon>
        <taxon>Coccidia</taxon>
        <taxon>Eucoccidiorida</taxon>
        <taxon>Eimeriorina</taxon>
        <taxon>Eimeriidae</taxon>
        <taxon>Eimeria</taxon>
    </lineage>
</organism>
<sequence>MKTYFIFVACSVCLLLNSVRSSSQQLPGTLPEEAAPSSCDVSPAAAPAEAQPAPTPSTLLGPRRQPMQRVAQGVWRRPTAAAGRPQENGFAANSRSNYDEEWPGLSSTRCPTTHHTTNHRHYRGRGRGRPVAVGRPADNGSSVLDSIARAAAEQQARADLFTTGTERHPLYLEAAVEFLRLALLHEELECSEESLTIFGDILLREMPQDLLLTYPRFLDHSNYSSRSNSSSRSDYNSGSGSDYNSGGSSNYNSNYNNGSSSNYNSGSSTNHSSGYSSSNSSYSISGNNTRNRRSNSSRNSSSSNSNATPARPIPRTRLPAPIPTPGAGPDITRENGVPLYVTLNSNGTPVAGSRRAAAAAAAAAAPPPPFRPRATRHMVHRPLQQQQQRATAGEAGEAAATSLSPCL</sequence>
<dbReference type="RefSeq" id="XP_013337169.1">
    <property type="nucleotide sequence ID" value="XM_013481715.1"/>
</dbReference>
<reference evidence="3" key="1">
    <citation type="submission" date="2013-10" db="EMBL/GenBank/DDBJ databases">
        <title>Genomic analysis of the causative agents of coccidiosis in chickens.</title>
        <authorList>
            <person name="Reid A.J."/>
            <person name="Blake D."/>
            <person name="Billington K."/>
            <person name="Browne H."/>
            <person name="Dunn M."/>
            <person name="Hung S."/>
            <person name="Kawahara F."/>
            <person name="Miranda-Saavedra D."/>
            <person name="Mourier T."/>
            <person name="Nagra H."/>
            <person name="Otto T.D."/>
            <person name="Rawlings N."/>
            <person name="Sanchez A."/>
            <person name="Sanders M."/>
            <person name="Subramaniam C."/>
            <person name="Tay Y."/>
            <person name="Dear P."/>
            <person name="Doerig C."/>
            <person name="Gruber A."/>
            <person name="Parkinson J."/>
            <person name="Shirley M."/>
            <person name="Wan K.L."/>
            <person name="Berriman M."/>
            <person name="Tomley F."/>
            <person name="Pain A."/>
        </authorList>
    </citation>
    <scope>NUCLEOTIDE SEQUENCE [LARGE SCALE GENOMIC DNA]</scope>
    <source>
        <strain evidence="3">Weybridge</strain>
    </source>
</reference>
<evidence type="ECO:0000256" key="2">
    <source>
        <dbReference type="SAM" id="SignalP"/>
    </source>
</evidence>
<feature type="signal peptide" evidence="2">
    <location>
        <begin position="1"/>
        <end position="21"/>
    </location>
</feature>
<feature type="region of interest" description="Disordered" evidence="1">
    <location>
        <begin position="24"/>
        <end position="131"/>
    </location>
</feature>
<feature type="compositionally biased region" description="Low complexity" evidence="1">
    <location>
        <begin position="384"/>
        <end position="401"/>
    </location>
</feature>
<dbReference type="EMBL" id="HG721869">
    <property type="protein sequence ID" value="CDJ60519.1"/>
    <property type="molecule type" value="Genomic_DNA"/>
</dbReference>
<evidence type="ECO:0000256" key="1">
    <source>
        <dbReference type="SAM" id="MobiDB-lite"/>
    </source>
</evidence>
<dbReference type="GeneID" id="25337133"/>
<dbReference type="OrthoDB" id="10685633at2759"/>
<feature type="compositionally biased region" description="Low complexity" evidence="1">
    <location>
        <begin position="296"/>
        <end position="306"/>
    </location>
</feature>
<feature type="compositionally biased region" description="Low complexity" evidence="1">
    <location>
        <begin position="43"/>
        <end position="52"/>
    </location>
</feature>
<name>U6MDL5_EIMMA</name>
<feature type="chain" id="PRO_5004675467" evidence="2">
    <location>
        <begin position="22"/>
        <end position="407"/>
    </location>
</feature>
<feature type="compositionally biased region" description="Basic residues" evidence="1">
    <location>
        <begin position="116"/>
        <end position="128"/>
    </location>
</feature>
<reference evidence="3" key="2">
    <citation type="submission" date="2013-10" db="EMBL/GenBank/DDBJ databases">
        <authorList>
            <person name="Aslett M."/>
        </authorList>
    </citation>
    <scope>NUCLEOTIDE SEQUENCE [LARGE SCALE GENOMIC DNA]</scope>
    <source>
        <strain evidence="3">Weybridge</strain>
    </source>
</reference>
<dbReference type="OMA" id="RNTNHEA"/>
<gene>
    <name evidence="3" type="ORF">EMWEY_00031470</name>
</gene>
<feature type="region of interest" description="Disordered" evidence="1">
    <location>
        <begin position="221"/>
        <end position="333"/>
    </location>
</feature>
<evidence type="ECO:0000313" key="3">
    <source>
        <dbReference type="EMBL" id="CDJ60519.1"/>
    </source>
</evidence>
<keyword evidence="4" id="KW-1185">Reference proteome</keyword>